<evidence type="ECO:0000313" key="3">
    <source>
        <dbReference type="EMBL" id="TCC50962.1"/>
    </source>
</evidence>
<keyword evidence="2" id="KW-0812">Transmembrane</keyword>
<keyword evidence="2" id="KW-0472">Membrane</keyword>
<proteinExistence type="predicted"/>
<reference evidence="3 4" key="1">
    <citation type="submission" date="2019-02" db="EMBL/GenBank/DDBJ databases">
        <title>Kribbella capetownensis sp. nov. and Kribbella speibonae sp. nov., isolated from soil.</title>
        <authorList>
            <person name="Curtis S.M."/>
            <person name="Norton I."/>
            <person name="Everest G.J."/>
            <person name="Meyers P.R."/>
        </authorList>
    </citation>
    <scope>NUCLEOTIDE SEQUENCE [LARGE SCALE GENOMIC DNA]</scope>
    <source>
        <strain evidence="3 4">YM53</strain>
    </source>
</reference>
<evidence type="ECO:0000256" key="2">
    <source>
        <dbReference type="SAM" id="Phobius"/>
    </source>
</evidence>
<comment type="caution">
    <text evidence="3">The sequence shown here is derived from an EMBL/GenBank/DDBJ whole genome shotgun (WGS) entry which is preliminary data.</text>
</comment>
<feature type="transmembrane region" description="Helical" evidence="2">
    <location>
        <begin position="78"/>
        <end position="97"/>
    </location>
</feature>
<protein>
    <submittedName>
        <fullName evidence="3">Uncharacterized protein</fullName>
    </submittedName>
</protein>
<keyword evidence="2" id="KW-1133">Transmembrane helix</keyword>
<dbReference type="RefSeq" id="WP_131513658.1">
    <property type="nucleotide sequence ID" value="NZ_SJKD01000002.1"/>
</dbReference>
<evidence type="ECO:0000313" key="4">
    <source>
        <dbReference type="Proteomes" id="UP000293342"/>
    </source>
</evidence>
<evidence type="ECO:0000256" key="1">
    <source>
        <dbReference type="SAM" id="MobiDB-lite"/>
    </source>
</evidence>
<dbReference type="Proteomes" id="UP000293342">
    <property type="component" value="Unassembled WGS sequence"/>
</dbReference>
<gene>
    <name evidence="3" type="ORF">E0H75_12490</name>
</gene>
<feature type="region of interest" description="Disordered" evidence="1">
    <location>
        <begin position="1"/>
        <end position="22"/>
    </location>
</feature>
<keyword evidence="4" id="KW-1185">Reference proteome</keyword>
<dbReference type="AlphaFoldDB" id="A0A4V2M8C4"/>
<name>A0A4V2M8C4_9ACTN</name>
<sequence length="99" mass="11000">MKHGGTKRTAITDDPGLPGIAVDGRRRSLPALAESGMYPQATFDADFHRVVNWWRVSTDPAARVQPPKQTRDRLTPRVYGLILGVLIVVVTFIIAYLRS</sequence>
<accession>A0A4V2M8C4</accession>
<organism evidence="3 4">
    <name type="scientific">Kribbella capetownensis</name>
    <dbReference type="NCBI Taxonomy" id="1572659"/>
    <lineage>
        <taxon>Bacteria</taxon>
        <taxon>Bacillati</taxon>
        <taxon>Actinomycetota</taxon>
        <taxon>Actinomycetes</taxon>
        <taxon>Propionibacteriales</taxon>
        <taxon>Kribbellaceae</taxon>
        <taxon>Kribbella</taxon>
    </lineage>
</organism>
<dbReference type="OrthoDB" id="4231210at2"/>
<dbReference type="EMBL" id="SJKD01000002">
    <property type="protein sequence ID" value="TCC50962.1"/>
    <property type="molecule type" value="Genomic_DNA"/>
</dbReference>